<dbReference type="RefSeq" id="WP_087272907.1">
    <property type="nucleotide sequence ID" value="NZ_JBJGBV010000010.1"/>
</dbReference>
<dbReference type="Gene3D" id="3.40.50.2300">
    <property type="match status" value="1"/>
</dbReference>
<name>A0A1Y3NVL5_9PSED</name>
<dbReference type="SUPFAM" id="SSF141868">
    <property type="entry name" value="EAL domain-like"/>
    <property type="match status" value="1"/>
</dbReference>
<protein>
    <submittedName>
        <fullName evidence="4">Diguanylate phosphodiesterase</fullName>
    </submittedName>
</protein>
<evidence type="ECO:0000313" key="4">
    <source>
        <dbReference type="EMBL" id="OUM71660.1"/>
    </source>
</evidence>
<dbReference type="AlphaFoldDB" id="A0A1Y3NVL5"/>
<dbReference type="PANTHER" id="PTHR33121:SF70">
    <property type="entry name" value="SIGNALING PROTEIN YKOW"/>
    <property type="match status" value="1"/>
</dbReference>
<dbReference type="OrthoDB" id="9812358at2"/>
<keyword evidence="5" id="KW-1185">Reference proteome</keyword>
<dbReference type="Proteomes" id="UP000195440">
    <property type="component" value="Unassembled WGS sequence"/>
</dbReference>
<evidence type="ECO:0000259" key="2">
    <source>
        <dbReference type="PROSITE" id="PS50110"/>
    </source>
</evidence>
<dbReference type="PROSITE" id="PS50110">
    <property type="entry name" value="RESPONSE_REGULATORY"/>
    <property type="match status" value="1"/>
</dbReference>
<keyword evidence="1" id="KW-0597">Phosphoprotein</keyword>
<accession>A0A1Y3NVL5</accession>
<dbReference type="EMBL" id="LOHF01000024">
    <property type="protein sequence ID" value="OUM71660.1"/>
    <property type="molecule type" value="Genomic_DNA"/>
</dbReference>
<dbReference type="SMART" id="SM00052">
    <property type="entry name" value="EAL"/>
    <property type="match status" value="1"/>
</dbReference>
<feature type="domain" description="Response regulatory" evidence="2">
    <location>
        <begin position="5"/>
        <end position="125"/>
    </location>
</feature>
<feature type="domain" description="EAL" evidence="3">
    <location>
        <begin position="139"/>
        <end position="392"/>
    </location>
</feature>
<dbReference type="InterPro" id="IPR011006">
    <property type="entry name" value="CheY-like_superfamily"/>
</dbReference>
<dbReference type="SMART" id="SM00448">
    <property type="entry name" value="REC"/>
    <property type="match status" value="1"/>
</dbReference>
<evidence type="ECO:0000313" key="5">
    <source>
        <dbReference type="Proteomes" id="UP000195440"/>
    </source>
</evidence>
<organism evidence="4 5">
    <name type="scientific">Pseudomonas caspiana</name>
    <dbReference type="NCBI Taxonomy" id="1451454"/>
    <lineage>
        <taxon>Bacteria</taxon>
        <taxon>Pseudomonadati</taxon>
        <taxon>Pseudomonadota</taxon>
        <taxon>Gammaproteobacteria</taxon>
        <taxon>Pseudomonadales</taxon>
        <taxon>Pseudomonadaceae</taxon>
        <taxon>Pseudomonas</taxon>
    </lineage>
</organism>
<dbReference type="Pfam" id="PF00563">
    <property type="entry name" value="EAL"/>
    <property type="match status" value="1"/>
</dbReference>
<reference evidence="4 5" key="1">
    <citation type="journal article" date="2017" name="Syst. Appl. Microbiol.">
        <title>Pseudomonas caspiana sp. nov., a citrus pathogen in the Pseudomonas syringae phylogenetic group.</title>
        <authorList>
            <person name="Busquets A."/>
            <person name="Gomila M."/>
            <person name="Beiki F."/>
            <person name="Mulet M."/>
            <person name="Rahimian H."/>
            <person name="Garcia-Valdes E."/>
            <person name="Lalucat J."/>
        </authorList>
    </citation>
    <scope>NUCLEOTIDE SEQUENCE [LARGE SCALE GENOMIC DNA]</scope>
    <source>
        <strain evidence="4 5">FBF102</strain>
    </source>
</reference>
<dbReference type="SUPFAM" id="SSF52172">
    <property type="entry name" value="CheY-like"/>
    <property type="match status" value="1"/>
</dbReference>
<dbReference type="InterPro" id="IPR001633">
    <property type="entry name" value="EAL_dom"/>
</dbReference>
<gene>
    <name evidence="4" type="ORF">AUC60_22115</name>
</gene>
<dbReference type="InterPro" id="IPR050706">
    <property type="entry name" value="Cyclic-di-GMP_PDE-like"/>
</dbReference>
<dbReference type="InterPro" id="IPR035919">
    <property type="entry name" value="EAL_sf"/>
</dbReference>
<dbReference type="GO" id="GO:0000160">
    <property type="term" value="P:phosphorelay signal transduction system"/>
    <property type="evidence" value="ECO:0007669"/>
    <property type="project" value="InterPro"/>
</dbReference>
<feature type="modified residue" description="4-aspartylphosphate" evidence="1">
    <location>
        <position position="55"/>
    </location>
</feature>
<dbReference type="PROSITE" id="PS50883">
    <property type="entry name" value="EAL"/>
    <property type="match status" value="1"/>
</dbReference>
<dbReference type="CDD" id="cd01948">
    <property type="entry name" value="EAL"/>
    <property type="match status" value="1"/>
</dbReference>
<proteinExistence type="predicted"/>
<evidence type="ECO:0000256" key="1">
    <source>
        <dbReference type="PROSITE-ProRule" id="PRU00169"/>
    </source>
</evidence>
<dbReference type="GO" id="GO:0071111">
    <property type="term" value="F:cyclic-guanylate-specific phosphodiesterase activity"/>
    <property type="evidence" value="ECO:0007669"/>
    <property type="project" value="InterPro"/>
</dbReference>
<sequence>MKPYRVLIVEDHPFQHEYLLHLFSDLGGFQVDAVWDGPTALTRLSSSHYDLVVSDLFMPGMDGVQLIEKLAGLPDCPALALMSVASRRMLVSAGLAAKNLGLNVIGLISKPVEAQAIVRLRDGLDALRKRGSAPVGSPLRHDRQRLLQAMRSGQIQPWFQPKKSLKDGRICGAEALVRWQHPQLGTLMPGDFLAAIERLALEEELLWLMLERTLEVQAYWRKRGYEVSVSINLPTHLLDSHDLSDRLHARVLALGGEPRSICFELLETSTTQALSAYYAGACRLRMMGFGLAQDDFGKGFSSYFNLISTPFSELKIDRSLVNGCVENESMAAALQSIVELSGKLGLTVTAEGVETQAELAFLRKIRCDQAQGFLICAAVAPELFLDLLREDGQTPALK</sequence>
<evidence type="ECO:0000259" key="3">
    <source>
        <dbReference type="PROSITE" id="PS50883"/>
    </source>
</evidence>
<dbReference type="Gene3D" id="3.20.20.450">
    <property type="entry name" value="EAL domain"/>
    <property type="match status" value="1"/>
</dbReference>
<dbReference type="PANTHER" id="PTHR33121">
    <property type="entry name" value="CYCLIC DI-GMP PHOSPHODIESTERASE PDEF"/>
    <property type="match status" value="1"/>
</dbReference>
<dbReference type="InterPro" id="IPR001789">
    <property type="entry name" value="Sig_transdc_resp-reg_receiver"/>
</dbReference>
<comment type="caution">
    <text evidence="4">The sequence shown here is derived from an EMBL/GenBank/DDBJ whole genome shotgun (WGS) entry which is preliminary data.</text>
</comment>
<dbReference type="Pfam" id="PF00072">
    <property type="entry name" value="Response_reg"/>
    <property type="match status" value="1"/>
</dbReference>